<dbReference type="GeneID" id="70233155"/>
<dbReference type="CDD" id="cd06257">
    <property type="entry name" value="DnaJ"/>
    <property type="match status" value="1"/>
</dbReference>
<dbReference type="PRINTS" id="PR00625">
    <property type="entry name" value="JDOMAIN"/>
</dbReference>
<feature type="region of interest" description="Disordered" evidence="1">
    <location>
        <begin position="210"/>
        <end position="274"/>
    </location>
</feature>
<organism evidence="3 4">
    <name type="scientific">Ogataea philodendri</name>
    <dbReference type="NCBI Taxonomy" id="1378263"/>
    <lineage>
        <taxon>Eukaryota</taxon>
        <taxon>Fungi</taxon>
        <taxon>Dikarya</taxon>
        <taxon>Ascomycota</taxon>
        <taxon>Saccharomycotina</taxon>
        <taxon>Pichiomycetes</taxon>
        <taxon>Pichiales</taxon>
        <taxon>Pichiaceae</taxon>
        <taxon>Ogataea</taxon>
    </lineage>
</organism>
<dbReference type="Pfam" id="PF00226">
    <property type="entry name" value="DnaJ"/>
    <property type="match status" value="1"/>
</dbReference>
<dbReference type="RefSeq" id="XP_046064097.1">
    <property type="nucleotide sequence ID" value="XM_046201921.1"/>
</dbReference>
<comment type="caution">
    <text evidence="3">The sequence shown here is derived from an EMBL/GenBank/DDBJ whole genome shotgun (WGS) entry which is preliminary data.</text>
</comment>
<feature type="domain" description="J" evidence="2">
    <location>
        <begin position="4"/>
        <end position="68"/>
    </location>
</feature>
<proteinExistence type="predicted"/>
<reference evidence="3" key="2">
    <citation type="submission" date="2021-01" db="EMBL/GenBank/DDBJ databases">
        <authorList>
            <person name="Schikora-Tamarit M.A."/>
        </authorList>
    </citation>
    <scope>NUCLEOTIDE SEQUENCE</scope>
    <source>
        <strain evidence="3">CBS6075</strain>
    </source>
</reference>
<evidence type="ECO:0000256" key="1">
    <source>
        <dbReference type="SAM" id="MobiDB-lite"/>
    </source>
</evidence>
<accession>A0A9P8PF19</accession>
<dbReference type="PROSITE" id="PS50076">
    <property type="entry name" value="DNAJ_2"/>
    <property type="match status" value="1"/>
</dbReference>
<keyword evidence="4" id="KW-1185">Reference proteome</keyword>
<dbReference type="InterPro" id="IPR050817">
    <property type="entry name" value="DjlA_DnaK_co-chaperone"/>
</dbReference>
<dbReference type="AlphaFoldDB" id="A0A9P8PF19"/>
<dbReference type="Proteomes" id="UP000769157">
    <property type="component" value="Unassembled WGS sequence"/>
</dbReference>
<reference evidence="3" key="1">
    <citation type="journal article" date="2021" name="Open Biol.">
        <title>Shared evolutionary footprints suggest mitochondrial oxidative damage underlies multiple complex I losses in fungi.</title>
        <authorList>
            <person name="Schikora-Tamarit M.A."/>
            <person name="Marcet-Houben M."/>
            <person name="Nosek J."/>
            <person name="Gabaldon T."/>
        </authorList>
    </citation>
    <scope>NUCLEOTIDE SEQUENCE</scope>
    <source>
        <strain evidence="3">CBS6075</strain>
    </source>
</reference>
<evidence type="ECO:0000259" key="2">
    <source>
        <dbReference type="PROSITE" id="PS50076"/>
    </source>
</evidence>
<evidence type="ECO:0000313" key="4">
    <source>
        <dbReference type="Proteomes" id="UP000769157"/>
    </source>
</evidence>
<dbReference type="PANTHER" id="PTHR24074">
    <property type="entry name" value="CO-CHAPERONE PROTEIN DJLA"/>
    <property type="match status" value="1"/>
</dbReference>
<feature type="compositionally biased region" description="Basic and acidic residues" evidence="1">
    <location>
        <begin position="101"/>
        <end position="126"/>
    </location>
</feature>
<evidence type="ECO:0000313" key="3">
    <source>
        <dbReference type="EMBL" id="KAH3670672.1"/>
    </source>
</evidence>
<dbReference type="SMART" id="SM00271">
    <property type="entry name" value="DnaJ"/>
    <property type="match status" value="1"/>
</dbReference>
<protein>
    <recommendedName>
        <fullName evidence="2">J domain-containing protein</fullName>
    </recommendedName>
</protein>
<gene>
    <name evidence="3" type="ORF">OGAPHI_001187</name>
</gene>
<dbReference type="OrthoDB" id="1507364at2759"/>
<feature type="region of interest" description="Disordered" evidence="1">
    <location>
        <begin position="101"/>
        <end position="127"/>
    </location>
</feature>
<dbReference type="Gene3D" id="1.10.287.110">
    <property type="entry name" value="DnaJ domain"/>
    <property type="match status" value="1"/>
</dbReference>
<name>A0A9P8PF19_9ASCO</name>
<dbReference type="InterPro" id="IPR036869">
    <property type="entry name" value="J_dom_sf"/>
</dbReference>
<dbReference type="SUPFAM" id="SSF46565">
    <property type="entry name" value="Chaperone J-domain"/>
    <property type="match status" value="1"/>
</dbReference>
<dbReference type="EMBL" id="JAEUBE010000087">
    <property type="protein sequence ID" value="KAH3670672.1"/>
    <property type="molecule type" value="Genomic_DNA"/>
</dbReference>
<feature type="compositionally biased region" description="Basic residues" evidence="1">
    <location>
        <begin position="255"/>
        <end position="264"/>
    </location>
</feature>
<sequence>MNVDHYEILEVAKTASDAEIKKSFRRLALKYHPDKNKDTNAEDKFKQINDSYTVLMDPQRRAEFDRTYVPRTSHKQSFTPNAAKKPSAYEEYERARRQYEEFKRRQEQEKKAREEARQKQAADWGDKWSSSDSFYHYSRYTRTSPVFEPEFEPSSRTKTPYSFASGEKTYTGPTPNVKTEKPRKWTSQTQDTRTSADFAEMLREFNIPQFNFSAPKPSPSETRFASHGTPDDPIILDTGTQDDPIVVDDQPSRSKSPKKPKQRFWKPAPDTRFKNRTTLEEQGENQQSTAHKANVEDVEDSFRIHVENVPPFTQTTGNFDMSEMGESLGVETEMNVDREDEHVEPVVEPLLSLADLRCNQDELAHISPPVVPQFHLTTQDHLRAQMADYMVQAFNYQHLVARYTQTRQEANAQHIGQITANPANMNVYRQSLEYDRLLNTAHTQFLETYRSVLDQYELELSKYV</sequence>
<dbReference type="InterPro" id="IPR001623">
    <property type="entry name" value="DnaJ_domain"/>
</dbReference>
<feature type="region of interest" description="Disordered" evidence="1">
    <location>
        <begin position="148"/>
        <end position="192"/>
    </location>
</feature>